<feature type="binding site" evidence="2">
    <location>
        <position position="531"/>
    </location>
    <ligand>
        <name>L-glutamate</name>
        <dbReference type="ChEBI" id="CHEBI:29985"/>
    </ligand>
</feature>
<dbReference type="NCBIfam" id="TIGR00066">
    <property type="entry name" value="g_glut_trans"/>
    <property type="match status" value="1"/>
</dbReference>
<dbReference type="GO" id="GO:0036374">
    <property type="term" value="F:glutathione hydrolase activity"/>
    <property type="evidence" value="ECO:0007669"/>
    <property type="project" value="UniProtKB-UniRule"/>
</dbReference>
<keyword evidence="3" id="KW-0012">Acyltransferase</keyword>
<sequence length="629" mass="68530">MNSSSVPDIEKANIPSEVDPALLQHANVTANQPRRSLKRSIVVIAAGLLSLGVWIHSQPSSLVFAFGGQKVGTVKGVESTSLHQQRSQGQLIEGLHGAVAVETEECSDIGVGVLRQGGNAVDSAIASALCIGVMSNFATGIGGGGFMLIRAPNGTYEFIDFRETAPQAAHENMYVDNPLLAQRGGLAIGIPHGVLPWDQLFQPAIKLARDGFKTNDYLNEKLLKAEAWILEKPEFREVYAPEGHVARPGDIIKRPTLANTLEIIANEGPDAFYTGRIAESLVETIQQAGGIITLEDLRNYKPLVRPTVSTSYHGKKITTCSAPTSGPILISMLNILEKYNLRSLGRIGVNVHRLVESMKFGYAFRTEFGDPDFTHLQDRYQQVITKEWADSVRKNISDSETHSPLYYEPKFDHIDNHGTMHLSVVDKDDGVVALTSTVNLLFGSRVMDPVTGIVLNDEMDDFSIPGIPNDFGLYPAVYNYVGTYDSVVTNVQSLTHSLSYLAPGKRPLSSITPTIVESDGKFDMALGGSGGSQIATATLNVLLNVLEYDMDLYEAVQTPRVHHQLMPNRVDIELGFDPELASALESRHHKLFDLTRNNTVSAVQAVRRLSDGTVHAASDPRKYGLAAAY</sequence>
<dbReference type="InParanoid" id="A0A163KPF6"/>
<dbReference type="STRING" id="4829.A0A163KPF6"/>
<dbReference type="UniPathway" id="UPA00204"/>
<organism evidence="4">
    <name type="scientific">Absidia glauca</name>
    <name type="common">Pin mould</name>
    <dbReference type="NCBI Taxonomy" id="4829"/>
    <lineage>
        <taxon>Eukaryota</taxon>
        <taxon>Fungi</taxon>
        <taxon>Fungi incertae sedis</taxon>
        <taxon>Mucoromycota</taxon>
        <taxon>Mucoromycotina</taxon>
        <taxon>Mucoromycetes</taxon>
        <taxon>Mucorales</taxon>
        <taxon>Cunninghamellaceae</taxon>
        <taxon>Absidia</taxon>
    </lineage>
</organism>
<dbReference type="Gene3D" id="1.10.246.130">
    <property type="match status" value="1"/>
</dbReference>
<dbReference type="InterPro" id="IPR043138">
    <property type="entry name" value="GGT_lsub"/>
</dbReference>
<feature type="binding site" evidence="2">
    <location>
        <begin position="509"/>
        <end position="510"/>
    </location>
    <ligand>
        <name>L-glutamate</name>
        <dbReference type="ChEBI" id="CHEBI:29985"/>
    </ligand>
</feature>
<keyword evidence="3" id="KW-0378">Hydrolase</keyword>
<evidence type="ECO:0000256" key="2">
    <source>
        <dbReference type="PIRSR" id="PIRSR600101-2"/>
    </source>
</evidence>
<feature type="binding site" evidence="2">
    <location>
        <position position="461"/>
    </location>
    <ligand>
        <name>L-glutamate</name>
        <dbReference type="ChEBI" id="CHEBI:29985"/>
    </ligand>
</feature>
<dbReference type="AlphaFoldDB" id="A0A163KPF6"/>
<comment type="pathway">
    <text evidence="3">Sulfur metabolism; glutathione metabolism.</text>
</comment>
<gene>
    <name evidence="4" type="primary">ABSGL_14248.1 scaffold 14385</name>
</gene>
<dbReference type="PANTHER" id="PTHR11686">
    <property type="entry name" value="GAMMA GLUTAMYL TRANSPEPTIDASE"/>
    <property type="match status" value="1"/>
</dbReference>
<evidence type="ECO:0000256" key="1">
    <source>
        <dbReference type="PIRSR" id="PIRSR600101-1"/>
    </source>
</evidence>
<feature type="active site" description="Nucleophile" evidence="1">
    <location>
        <position position="419"/>
    </location>
</feature>
<dbReference type="FunCoup" id="A0A163KPF6">
    <property type="interactions" value="126"/>
</dbReference>
<dbReference type="Pfam" id="PF01019">
    <property type="entry name" value="G_glu_transpept"/>
    <property type="match status" value="1"/>
</dbReference>
<keyword evidence="5" id="KW-1185">Reference proteome</keyword>
<dbReference type="GO" id="GO:0006751">
    <property type="term" value="P:glutathione catabolic process"/>
    <property type="evidence" value="ECO:0007669"/>
    <property type="project" value="UniProtKB-UniRule"/>
</dbReference>
<dbReference type="InterPro" id="IPR043137">
    <property type="entry name" value="GGT_ssub_C"/>
</dbReference>
<keyword evidence="3" id="KW-0808">Transferase</keyword>
<evidence type="ECO:0000313" key="4">
    <source>
        <dbReference type="EMBL" id="SAM08585.1"/>
    </source>
</evidence>
<dbReference type="PRINTS" id="PR01210">
    <property type="entry name" value="GGTRANSPTASE"/>
</dbReference>
<dbReference type="InterPro" id="IPR000101">
    <property type="entry name" value="GGT_peptidase"/>
</dbReference>
<dbReference type="EC" id="3.4.19.13" evidence="3"/>
<evidence type="ECO:0000256" key="3">
    <source>
        <dbReference type="RuleBase" id="RU368068"/>
    </source>
</evidence>
<dbReference type="Proteomes" id="UP000078561">
    <property type="component" value="Unassembled WGS sequence"/>
</dbReference>
<dbReference type="InterPro" id="IPR029055">
    <property type="entry name" value="Ntn_hydrolases_N"/>
</dbReference>
<dbReference type="GO" id="GO:0103068">
    <property type="term" value="F:leukotriene C4 gamma-glutamyl transferase activity"/>
    <property type="evidence" value="ECO:0007669"/>
    <property type="project" value="UniProtKB-EC"/>
</dbReference>
<name>A0A163KPF6_ABSGL</name>
<dbReference type="OrthoDB" id="1081007at2759"/>
<dbReference type="FunFam" id="1.10.246.130:FF:000001">
    <property type="entry name" value="Gamma-glutamyltransferase 5 isoform 1"/>
    <property type="match status" value="1"/>
</dbReference>
<proteinExistence type="predicted"/>
<dbReference type="EMBL" id="LT554895">
    <property type="protein sequence ID" value="SAM08585.1"/>
    <property type="molecule type" value="Genomic_DNA"/>
</dbReference>
<reference evidence="4" key="1">
    <citation type="submission" date="2016-04" db="EMBL/GenBank/DDBJ databases">
        <authorList>
            <person name="Evans L.H."/>
            <person name="Alamgir A."/>
            <person name="Owens N."/>
            <person name="Weber N.D."/>
            <person name="Virtaneva K."/>
            <person name="Barbian K."/>
            <person name="Babar A."/>
            <person name="Rosenke K."/>
        </authorList>
    </citation>
    <scope>NUCLEOTIDE SEQUENCE [LARGE SCALE GENOMIC DNA]</scope>
    <source>
        <strain evidence="4">CBS 101.48</strain>
    </source>
</reference>
<dbReference type="OMA" id="ICGMGPP"/>
<feature type="binding site" evidence="2">
    <location>
        <position position="162"/>
    </location>
    <ligand>
        <name>L-glutamate</name>
        <dbReference type="ChEBI" id="CHEBI:29985"/>
    </ligand>
</feature>
<feature type="binding site" evidence="2">
    <location>
        <begin position="437"/>
        <end position="439"/>
    </location>
    <ligand>
        <name>L-glutamate</name>
        <dbReference type="ChEBI" id="CHEBI:29985"/>
    </ligand>
</feature>
<comment type="catalytic activity">
    <reaction evidence="3">
        <text>glutathione + H2O = L-cysteinylglycine + L-glutamate</text>
        <dbReference type="Rhea" id="RHEA:28807"/>
        <dbReference type="ChEBI" id="CHEBI:15377"/>
        <dbReference type="ChEBI" id="CHEBI:29985"/>
        <dbReference type="ChEBI" id="CHEBI:57925"/>
        <dbReference type="ChEBI" id="CHEBI:61694"/>
        <dbReference type="EC" id="3.4.19.13"/>
    </reaction>
</comment>
<comment type="catalytic activity">
    <reaction evidence="3">
        <text>an N-terminal (5-L-glutamyl)-[peptide] + an alpha-amino acid = 5-L-glutamyl amino acid + an N-terminal L-alpha-aminoacyl-[peptide]</text>
        <dbReference type="Rhea" id="RHEA:23904"/>
        <dbReference type="Rhea" id="RHEA-COMP:9780"/>
        <dbReference type="Rhea" id="RHEA-COMP:9795"/>
        <dbReference type="ChEBI" id="CHEBI:77644"/>
        <dbReference type="ChEBI" id="CHEBI:78597"/>
        <dbReference type="ChEBI" id="CHEBI:78599"/>
        <dbReference type="ChEBI" id="CHEBI:78608"/>
        <dbReference type="EC" id="2.3.2.2"/>
    </reaction>
</comment>
<dbReference type="SUPFAM" id="SSF56235">
    <property type="entry name" value="N-terminal nucleophile aminohydrolases (Ntn hydrolases)"/>
    <property type="match status" value="1"/>
</dbReference>
<comment type="function">
    <text evidence="3">Cleaves the gamma-glutamyl peptide bond of glutathione and glutathione conjugates.</text>
</comment>
<protein>
    <recommendedName>
        <fullName evidence="3">Glutathione hydrolase</fullName>
        <ecNumber evidence="3">2.3.2.2</ecNumber>
        <ecNumber evidence="3">3.4.19.13</ecNumber>
    </recommendedName>
    <alternativeName>
        <fullName evidence="3">Gamma-glutamyltransferase</fullName>
    </alternativeName>
    <alternativeName>
        <fullName evidence="3">Gamma-glutamyltranspeptidase</fullName>
    </alternativeName>
</protein>
<dbReference type="GO" id="GO:0005886">
    <property type="term" value="C:plasma membrane"/>
    <property type="evidence" value="ECO:0007669"/>
    <property type="project" value="TreeGrafter"/>
</dbReference>
<dbReference type="Gene3D" id="3.60.20.40">
    <property type="match status" value="1"/>
</dbReference>
<comment type="catalytic activity">
    <reaction evidence="3">
        <text>an S-substituted glutathione + H2O = an S-substituted L-cysteinylglycine + L-glutamate</text>
        <dbReference type="Rhea" id="RHEA:59468"/>
        <dbReference type="ChEBI" id="CHEBI:15377"/>
        <dbReference type="ChEBI" id="CHEBI:29985"/>
        <dbReference type="ChEBI" id="CHEBI:90779"/>
        <dbReference type="ChEBI" id="CHEBI:143103"/>
        <dbReference type="EC" id="3.4.19.13"/>
    </reaction>
</comment>
<dbReference type="EC" id="2.3.2.2" evidence="3"/>
<evidence type="ECO:0000313" key="5">
    <source>
        <dbReference type="Proteomes" id="UP000078561"/>
    </source>
</evidence>
<dbReference type="PANTHER" id="PTHR11686:SF9">
    <property type="entry name" value="RE13973P"/>
    <property type="match status" value="1"/>
</dbReference>
<accession>A0A163KPF6</accession>